<sequence length="136" mass="15240">MYRKHDPVDGMWAHALDLMAQAERMHQQFFRLGTGARAQANWEPPADVFVDGRDAVIVVALPGVSADRVEIASEPGALWVRAERELPPAARRGAIRQLEIPYGIFERRIPLPEGLWELGPQELSHGCLVLRLRRAG</sequence>
<dbReference type="EMBL" id="CP053069">
    <property type="protein sequence ID" value="QJR12026.1"/>
    <property type="molecule type" value="Genomic_DNA"/>
</dbReference>
<dbReference type="Proteomes" id="UP000501534">
    <property type="component" value="Chromosome"/>
</dbReference>
<evidence type="ECO:0000313" key="4">
    <source>
        <dbReference type="Proteomes" id="UP000501534"/>
    </source>
</evidence>
<dbReference type="InterPro" id="IPR002068">
    <property type="entry name" value="A-crystallin/Hsp20_dom"/>
</dbReference>
<dbReference type="RefSeq" id="WP_171093866.1">
    <property type="nucleotide sequence ID" value="NZ_CP053069.1"/>
</dbReference>
<keyword evidence="4" id="KW-1185">Reference proteome</keyword>
<dbReference type="CDD" id="cd06464">
    <property type="entry name" value="ACD_sHsps-like"/>
    <property type="match status" value="1"/>
</dbReference>
<dbReference type="InterPro" id="IPR008978">
    <property type="entry name" value="HSP20-like_chaperone"/>
</dbReference>
<proteinExistence type="inferred from homology"/>
<accession>A0A6M4GXP7</accession>
<dbReference type="KEGG" id="uru:DSM104443_03109"/>
<evidence type="ECO:0000256" key="1">
    <source>
        <dbReference type="PROSITE-ProRule" id="PRU00285"/>
    </source>
</evidence>
<organism evidence="3 4">
    <name type="scientific">Usitatibacter rugosus</name>
    <dbReference type="NCBI Taxonomy" id="2732067"/>
    <lineage>
        <taxon>Bacteria</taxon>
        <taxon>Pseudomonadati</taxon>
        <taxon>Pseudomonadota</taxon>
        <taxon>Betaproteobacteria</taxon>
        <taxon>Nitrosomonadales</taxon>
        <taxon>Usitatibacteraceae</taxon>
        <taxon>Usitatibacter</taxon>
    </lineage>
</organism>
<name>A0A6M4GXP7_9PROT</name>
<gene>
    <name evidence="3" type="ORF">DSM104443_03109</name>
</gene>
<dbReference type="AlphaFoldDB" id="A0A6M4GXP7"/>
<evidence type="ECO:0000259" key="2">
    <source>
        <dbReference type="PROSITE" id="PS01031"/>
    </source>
</evidence>
<dbReference type="Gene3D" id="2.60.40.790">
    <property type="match status" value="1"/>
</dbReference>
<dbReference type="SUPFAM" id="SSF49764">
    <property type="entry name" value="HSP20-like chaperones"/>
    <property type="match status" value="1"/>
</dbReference>
<dbReference type="PROSITE" id="PS01031">
    <property type="entry name" value="SHSP"/>
    <property type="match status" value="1"/>
</dbReference>
<evidence type="ECO:0000313" key="3">
    <source>
        <dbReference type="EMBL" id="QJR12026.1"/>
    </source>
</evidence>
<comment type="similarity">
    <text evidence="1">Belongs to the small heat shock protein (HSP20) family.</text>
</comment>
<reference evidence="3 4" key="1">
    <citation type="submission" date="2020-04" db="EMBL/GenBank/DDBJ databases">
        <title>Usitatibacter rugosus gen. nov., sp. nov. and Usitatibacter palustris sp. nov., novel members of Usitatibacteraceae fam. nov. within the order Nitrosomonadales isolated from soil.</title>
        <authorList>
            <person name="Huber K.J."/>
            <person name="Neumann-Schaal M."/>
            <person name="Geppert A."/>
            <person name="Luckner M."/>
            <person name="Wanner G."/>
            <person name="Overmann J."/>
        </authorList>
    </citation>
    <scope>NUCLEOTIDE SEQUENCE [LARGE SCALE GENOMIC DNA]</scope>
    <source>
        <strain evidence="3 4">0125_3</strain>
    </source>
</reference>
<feature type="domain" description="SHSP" evidence="2">
    <location>
        <begin position="37"/>
        <end position="136"/>
    </location>
</feature>
<protein>
    <recommendedName>
        <fullName evidence="2">SHSP domain-containing protein</fullName>
    </recommendedName>
</protein>